<dbReference type="InterPro" id="IPR002934">
    <property type="entry name" value="Polymerase_NTP_transf_dom"/>
</dbReference>
<dbReference type="KEGG" id="ibu:IB211_01176c"/>
<dbReference type="CDD" id="cd05403">
    <property type="entry name" value="NT_KNTase_like"/>
    <property type="match status" value="1"/>
</dbReference>
<dbReference type="AlphaFoldDB" id="A0A0S2W2L6"/>
<keyword evidence="3" id="KW-1185">Reference proteome</keyword>
<dbReference type="EMBL" id="CP011307">
    <property type="protein sequence ID" value="ALP93569.1"/>
    <property type="molecule type" value="Genomic_DNA"/>
</dbReference>
<dbReference type="InterPro" id="IPR043519">
    <property type="entry name" value="NT_sf"/>
</dbReference>
<proteinExistence type="predicted"/>
<dbReference type="Proteomes" id="UP000064844">
    <property type="component" value="Chromosome"/>
</dbReference>
<accession>A0A0S2W2L6</accession>
<feature type="domain" description="Polymerase nucleotidyl transferase" evidence="1">
    <location>
        <begin position="13"/>
        <end position="53"/>
    </location>
</feature>
<evidence type="ECO:0000313" key="2">
    <source>
        <dbReference type="EMBL" id="ALP93569.1"/>
    </source>
</evidence>
<name>A0A0S2W2L6_9FIRM</name>
<reference evidence="3" key="2">
    <citation type="submission" date="2015-04" db="EMBL/GenBank/DDBJ databases">
        <title>A butyrogenic pathway from the amino acid lysine in a human gut commensal.</title>
        <authorList>
            <person name="de Vos W.M."/>
            <person name="Bui N.T.P."/>
            <person name="Plugge C.M."/>
            <person name="Ritari J."/>
        </authorList>
    </citation>
    <scope>NUCLEOTIDE SEQUENCE [LARGE SCALE GENOMIC DNA]</scope>
    <source>
        <strain evidence="3">AF211</strain>
    </source>
</reference>
<reference evidence="2 3" key="1">
    <citation type="journal article" date="2015" name="Nat. Commun.">
        <title>Production of butyrate from lysine and the Amadori product fructoselysine by a human gut commensal.</title>
        <authorList>
            <person name="Bui T.P."/>
            <person name="Ritari J."/>
            <person name="Boeren S."/>
            <person name="de Waard P."/>
            <person name="Plugge C.M."/>
            <person name="de Vos W.M."/>
        </authorList>
    </citation>
    <scope>NUCLEOTIDE SEQUENCE [LARGE SCALE GENOMIC DNA]</scope>
    <source>
        <strain evidence="2 3">AF211</strain>
    </source>
</reference>
<dbReference type="STRING" id="1297617.IB211_01176c"/>
<dbReference type="GO" id="GO:0016779">
    <property type="term" value="F:nucleotidyltransferase activity"/>
    <property type="evidence" value="ECO:0007669"/>
    <property type="project" value="InterPro"/>
</dbReference>
<protein>
    <recommendedName>
        <fullName evidence="1">Polymerase nucleotidyl transferase domain-containing protein</fullName>
    </recommendedName>
</protein>
<dbReference type="Pfam" id="PF01909">
    <property type="entry name" value="NTP_transf_2"/>
    <property type="match status" value="1"/>
</dbReference>
<dbReference type="Gene3D" id="3.30.460.10">
    <property type="entry name" value="Beta Polymerase, domain 2"/>
    <property type="match status" value="1"/>
</dbReference>
<dbReference type="SUPFAM" id="SSF81301">
    <property type="entry name" value="Nucleotidyltransferase"/>
    <property type="match status" value="1"/>
</dbReference>
<sequence>MLTDLCAWTEEFLRRLLDAFPQRLIFAGLQGSYGRGEATPESDIDLVVILDHVGLPELETYRGLVRGMDQGALACGFLCGRVELDRWPRYDLMQLVWDTRPLYGTLEGLHEFTPDDVDMAIQIGASALYHSAVHCFLYDNDPSTALPALEKSAFFLARLELFRRTGAYPSTRRETALSYGPWSGGTEKKYERLIRWSSSLL</sequence>
<evidence type="ECO:0000313" key="3">
    <source>
        <dbReference type="Proteomes" id="UP000064844"/>
    </source>
</evidence>
<gene>
    <name evidence="2" type="ORF">IB211_01176c</name>
</gene>
<evidence type="ECO:0000259" key="1">
    <source>
        <dbReference type="Pfam" id="PF01909"/>
    </source>
</evidence>
<dbReference type="RefSeq" id="WP_052082685.1">
    <property type="nucleotide sequence ID" value="NZ_CALICV010000047.1"/>
</dbReference>
<dbReference type="eggNOG" id="COG1708">
    <property type="taxonomic scope" value="Bacteria"/>
</dbReference>
<organism evidence="2 3">
    <name type="scientific">Intestinimonas butyriciproducens</name>
    <dbReference type="NCBI Taxonomy" id="1297617"/>
    <lineage>
        <taxon>Bacteria</taxon>
        <taxon>Bacillati</taxon>
        <taxon>Bacillota</taxon>
        <taxon>Clostridia</taxon>
        <taxon>Eubacteriales</taxon>
        <taxon>Intestinimonas</taxon>
    </lineage>
</organism>